<gene>
    <name evidence="2" type="ORF">ACFPRH_02775</name>
</gene>
<dbReference type="Proteomes" id="UP001596160">
    <property type="component" value="Unassembled WGS sequence"/>
</dbReference>
<accession>A0ABW0AA60</accession>
<dbReference type="EMBL" id="JBHSKP010000001">
    <property type="protein sequence ID" value="MFC5150657.1"/>
    <property type="molecule type" value="Genomic_DNA"/>
</dbReference>
<comment type="caution">
    <text evidence="2">The sequence shown here is derived from an EMBL/GenBank/DDBJ whole genome shotgun (WGS) entry which is preliminary data.</text>
</comment>
<evidence type="ECO:0000256" key="1">
    <source>
        <dbReference type="SAM" id="MobiDB-lite"/>
    </source>
</evidence>
<sequence>MPFPCEVVRRFTGRAEKEIRATVPEADLPDLPDVLSAAFGRDPDGGTGTSGRTRRVHPT</sequence>
<keyword evidence="3" id="KW-1185">Reference proteome</keyword>
<dbReference type="RefSeq" id="WP_344476948.1">
    <property type="nucleotide sequence ID" value="NZ_BAAASB010000007.1"/>
</dbReference>
<reference evidence="3" key="1">
    <citation type="journal article" date="2019" name="Int. J. Syst. Evol. Microbiol.">
        <title>The Global Catalogue of Microorganisms (GCM) 10K type strain sequencing project: providing services to taxonomists for standard genome sequencing and annotation.</title>
        <authorList>
            <consortium name="The Broad Institute Genomics Platform"/>
            <consortium name="The Broad Institute Genome Sequencing Center for Infectious Disease"/>
            <person name="Wu L."/>
            <person name="Ma J."/>
        </authorList>
    </citation>
    <scope>NUCLEOTIDE SEQUENCE [LARGE SCALE GENOMIC DNA]</scope>
    <source>
        <strain evidence="3">PCU 266</strain>
    </source>
</reference>
<name>A0ABW0AA60_9ACTN</name>
<feature type="region of interest" description="Disordered" evidence="1">
    <location>
        <begin position="39"/>
        <end position="59"/>
    </location>
</feature>
<proteinExistence type="predicted"/>
<evidence type="ECO:0000313" key="3">
    <source>
        <dbReference type="Proteomes" id="UP001596160"/>
    </source>
</evidence>
<protein>
    <submittedName>
        <fullName evidence="2">Uncharacterized protein</fullName>
    </submittedName>
</protein>
<organism evidence="2 3">
    <name type="scientific">Streptomyces amakusaensis</name>
    <dbReference type="NCBI Taxonomy" id="67271"/>
    <lineage>
        <taxon>Bacteria</taxon>
        <taxon>Bacillati</taxon>
        <taxon>Actinomycetota</taxon>
        <taxon>Actinomycetes</taxon>
        <taxon>Kitasatosporales</taxon>
        <taxon>Streptomycetaceae</taxon>
        <taxon>Streptomyces</taxon>
    </lineage>
</organism>
<evidence type="ECO:0000313" key="2">
    <source>
        <dbReference type="EMBL" id="MFC5150657.1"/>
    </source>
</evidence>